<organism evidence="1">
    <name type="scientific">Culex pipiens</name>
    <name type="common">House mosquito</name>
    <dbReference type="NCBI Taxonomy" id="7175"/>
    <lineage>
        <taxon>Eukaryota</taxon>
        <taxon>Metazoa</taxon>
        <taxon>Ecdysozoa</taxon>
        <taxon>Arthropoda</taxon>
        <taxon>Hexapoda</taxon>
        <taxon>Insecta</taxon>
        <taxon>Pterygota</taxon>
        <taxon>Neoptera</taxon>
        <taxon>Endopterygota</taxon>
        <taxon>Diptera</taxon>
        <taxon>Nematocera</taxon>
        <taxon>Culicoidea</taxon>
        <taxon>Culicidae</taxon>
        <taxon>Culicinae</taxon>
        <taxon>Culicini</taxon>
        <taxon>Culex</taxon>
        <taxon>Culex</taxon>
    </lineage>
</organism>
<evidence type="ECO:0000313" key="1">
    <source>
        <dbReference type="EMBL" id="CAG6543631.1"/>
    </source>
</evidence>
<accession>A0A8D8I109</accession>
<proteinExistence type="predicted"/>
<dbReference type="AlphaFoldDB" id="A0A8D8I109"/>
<sequence>MLPSDDWDSFFCSETPPTLAGSRPPLAGPTVVVTLCMGVEDAVGTSGGGWGETIGLSGSGIRRGGPANTFLQRWHLAWSYPVRPQLEHTARKPLMSFGGGSFLESPASAAIPLGVSPATESCCCCC</sequence>
<dbReference type="EMBL" id="HBUE01228931">
    <property type="protein sequence ID" value="CAG6543631.1"/>
    <property type="molecule type" value="Transcribed_RNA"/>
</dbReference>
<protein>
    <submittedName>
        <fullName evidence="1">(northern house mosquito) hypothetical protein</fullName>
    </submittedName>
</protein>
<dbReference type="EMBL" id="HBUE01335698">
    <property type="protein sequence ID" value="CAG6595757.1"/>
    <property type="molecule type" value="Transcribed_RNA"/>
</dbReference>
<reference evidence="1" key="1">
    <citation type="submission" date="2021-05" db="EMBL/GenBank/DDBJ databases">
        <authorList>
            <person name="Alioto T."/>
            <person name="Alioto T."/>
            <person name="Gomez Garrido J."/>
        </authorList>
    </citation>
    <scope>NUCLEOTIDE SEQUENCE</scope>
</reference>
<name>A0A8D8I109_CULPI</name>